<evidence type="ECO:0000256" key="2">
    <source>
        <dbReference type="ARBA" id="ARBA00005709"/>
    </source>
</evidence>
<name>A0A6I0EWE1_9FIRM</name>
<dbReference type="SUPFAM" id="SSF64518">
    <property type="entry name" value="Phase 1 flagellin"/>
    <property type="match status" value="1"/>
</dbReference>
<dbReference type="Gene3D" id="6.10.10.10">
    <property type="entry name" value="Flagellar export chaperone, C-terminal domain"/>
    <property type="match status" value="1"/>
</dbReference>
<feature type="domain" description="Flagellin C-terminal" evidence="5">
    <location>
        <begin position="448"/>
        <end position="532"/>
    </location>
</feature>
<dbReference type="EMBL" id="WBXO01000002">
    <property type="protein sequence ID" value="KAB2953939.1"/>
    <property type="molecule type" value="Genomic_DNA"/>
</dbReference>
<dbReference type="Proteomes" id="UP000468766">
    <property type="component" value="Unassembled WGS sequence"/>
</dbReference>
<comment type="similarity">
    <text evidence="2">Belongs to the bacterial flagellin family.</text>
</comment>
<accession>A0A6I0EWE1</accession>
<keyword evidence="4" id="KW-0175">Coiled coil</keyword>
<evidence type="ECO:0000256" key="1">
    <source>
        <dbReference type="ARBA" id="ARBA00004365"/>
    </source>
</evidence>
<evidence type="ECO:0000313" key="6">
    <source>
        <dbReference type="EMBL" id="KAB2953939.1"/>
    </source>
</evidence>
<dbReference type="Gene3D" id="1.20.1330.10">
    <property type="entry name" value="f41 fragment of flagellin, N-terminal domain"/>
    <property type="match status" value="1"/>
</dbReference>
<proteinExistence type="inferred from homology"/>
<reference evidence="6 7" key="1">
    <citation type="submission" date="2019-10" db="EMBL/GenBank/DDBJ databases">
        <title>Whole-genome sequence of the extremophile Heliorestis acidaminivorans DSM 24790.</title>
        <authorList>
            <person name="Kyndt J.A."/>
            <person name="Meyer T.E."/>
        </authorList>
    </citation>
    <scope>NUCLEOTIDE SEQUENCE [LARGE SCALE GENOMIC DNA]</scope>
    <source>
        <strain evidence="6 7">DSM 24790</strain>
    </source>
</reference>
<keyword evidence="3" id="KW-0975">Bacterial flagellum</keyword>
<comment type="caution">
    <text evidence="6">The sequence shown here is derived from an EMBL/GenBank/DDBJ whole genome shotgun (WGS) entry which is preliminary data.</text>
</comment>
<dbReference type="OrthoDB" id="9796789at2"/>
<dbReference type="AlphaFoldDB" id="A0A6I0EWE1"/>
<dbReference type="GO" id="GO:0005198">
    <property type="term" value="F:structural molecule activity"/>
    <property type="evidence" value="ECO:0007669"/>
    <property type="project" value="InterPro"/>
</dbReference>
<evidence type="ECO:0000256" key="4">
    <source>
        <dbReference type="SAM" id="Coils"/>
    </source>
</evidence>
<dbReference type="GO" id="GO:0009288">
    <property type="term" value="C:bacterial-type flagellum"/>
    <property type="evidence" value="ECO:0007669"/>
    <property type="project" value="UniProtKB-SubCell"/>
</dbReference>
<evidence type="ECO:0000259" key="5">
    <source>
        <dbReference type="Pfam" id="PF00700"/>
    </source>
</evidence>
<dbReference type="PANTHER" id="PTHR42792:SF2">
    <property type="entry name" value="FLAGELLIN"/>
    <property type="match status" value="1"/>
</dbReference>
<dbReference type="InterPro" id="IPR001492">
    <property type="entry name" value="Flagellin"/>
</dbReference>
<dbReference type="InterPro" id="IPR046358">
    <property type="entry name" value="Flagellin_C"/>
</dbReference>
<gene>
    <name evidence="6" type="ORF">F9B85_03040</name>
</gene>
<feature type="coiled-coil region" evidence="4">
    <location>
        <begin position="299"/>
        <end position="326"/>
    </location>
</feature>
<comment type="subcellular location">
    <subcellularLocation>
        <location evidence="1">Bacterial flagellum</location>
    </subcellularLocation>
</comment>
<sequence length="533" mass="56741">MEAAPVAHFLGNEMANLADINNLGSIFFNIEIEGERNTNIVGVNVPFPVDGANNTRGFYSYAELAGAIEKSLNEVLASNGSDNEVKVALHGERNGNPRLSIINDMNAREAKVFRIYNKRDVGSTEALGLYGAQESKIKPETNAQLFGGPLQTDLAGNVTLDGRLSLLIDGEELSLDYNNDIVSRDSLAGVIETKINSSLKGSEKVKVTLDGNSLVFSSGLNGNRSEITILGDDSGNLLDQLGLTKGMSAVGTAPRTAEVTSFAIPDGGFTINDMNNQLQIIVDGEPVTAVITNATYGSQANYRDLAQELQNSINEATTKAADVRVTFDGTRFTIASTLQGSGSEIRIQTGSAGDASVTLGFAVEGSQVGKWDTGSNHDAALNLQLGANEGQTMGLNIGDTRAFALGLTVLGQAEGFSTVNNVTDGMSQITREKAIDFTDFENASKAITRIDRAINQIATERAKLGAMQNRLEHTVNNLQAFTENITASESRIRDADMALEMTNLTKNNIINQAATAMLAQANQLPQGILQLLQ</sequence>
<keyword evidence="7" id="KW-1185">Reference proteome</keyword>
<dbReference type="InterPro" id="IPR042187">
    <property type="entry name" value="Flagellin_C_sub2"/>
</dbReference>
<protein>
    <recommendedName>
        <fullName evidence="5">Flagellin C-terminal domain-containing protein</fullName>
    </recommendedName>
</protein>
<evidence type="ECO:0000313" key="7">
    <source>
        <dbReference type="Proteomes" id="UP000468766"/>
    </source>
</evidence>
<evidence type="ECO:0000256" key="3">
    <source>
        <dbReference type="ARBA" id="ARBA00023143"/>
    </source>
</evidence>
<dbReference type="Pfam" id="PF00700">
    <property type="entry name" value="Flagellin_C"/>
    <property type="match status" value="1"/>
</dbReference>
<organism evidence="6 7">
    <name type="scientific">Heliorestis acidaminivorans</name>
    <dbReference type="NCBI Taxonomy" id="553427"/>
    <lineage>
        <taxon>Bacteria</taxon>
        <taxon>Bacillati</taxon>
        <taxon>Bacillota</taxon>
        <taxon>Clostridia</taxon>
        <taxon>Eubacteriales</taxon>
        <taxon>Heliobacteriaceae</taxon>
        <taxon>Heliorestis</taxon>
    </lineage>
</organism>
<dbReference type="PANTHER" id="PTHR42792">
    <property type="entry name" value="FLAGELLIN"/>
    <property type="match status" value="1"/>
</dbReference>